<protein>
    <submittedName>
        <fullName evidence="2">Sodium/glutamate symporter</fullName>
    </submittedName>
</protein>
<evidence type="ECO:0000256" key="1">
    <source>
        <dbReference type="SAM" id="Phobius"/>
    </source>
</evidence>
<feature type="transmembrane region" description="Helical" evidence="1">
    <location>
        <begin position="188"/>
        <end position="212"/>
    </location>
</feature>
<dbReference type="EMBL" id="BAAAMJ010000027">
    <property type="protein sequence ID" value="GAA1916006.1"/>
    <property type="molecule type" value="Genomic_DNA"/>
</dbReference>
<dbReference type="PANTHER" id="PTHR36178:SF1">
    <property type="entry name" value="SODIUM_GLUTAMATE SYMPORTER"/>
    <property type="match status" value="1"/>
</dbReference>
<proteinExistence type="predicted"/>
<feature type="transmembrane region" description="Helical" evidence="1">
    <location>
        <begin position="426"/>
        <end position="446"/>
    </location>
</feature>
<name>A0ABP5AJS0_9ACTN</name>
<feature type="transmembrane region" description="Helical" evidence="1">
    <location>
        <begin position="44"/>
        <end position="67"/>
    </location>
</feature>
<feature type="transmembrane region" description="Helical" evidence="1">
    <location>
        <begin position="291"/>
        <end position="312"/>
    </location>
</feature>
<feature type="transmembrane region" description="Helical" evidence="1">
    <location>
        <begin position="357"/>
        <end position="377"/>
    </location>
</feature>
<accession>A0ABP5AJS0</accession>
<dbReference type="PANTHER" id="PTHR36178">
    <property type="entry name" value="SLR0625 PROTEIN"/>
    <property type="match status" value="1"/>
</dbReference>
<reference evidence="3" key="1">
    <citation type="journal article" date="2019" name="Int. J. Syst. Evol. Microbiol.">
        <title>The Global Catalogue of Microorganisms (GCM) 10K type strain sequencing project: providing services to taxonomists for standard genome sequencing and annotation.</title>
        <authorList>
            <consortium name="The Broad Institute Genomics Platform"/>
            <consortium name="The Broad Institute Genome Sequencing Center for Infectious Disease"/>
            <person name="Wu L."/>
            <person name="Ma J."/>
        </authorList>
    </citation>
    <scope>NUCLEOTIDE SEQUENCE [LARGE SCALE GENOMIC DNA]</scope>
    <source>
        <strain evidence="3">JCM 13581</strain>
    </source>
</reference>
<keyword evidence="1" id="KW-0812">Transmembrane</keyword>
<dbReference type="InterPro" id="IPR004445">
    <property type="entry name" value="GltS"/>
</dbReference>
<feature type="transmembrane region" description="Helical" evidence="1">
    <location>
        <begin position="332"/>
        <end position="351"/>
    </location>
</feature>
<gene>
    <name evidence="2" type="ORF">GCM10009716_26620</name>
</gene>
<comment type="caution">
    <text evidence="2">The sequence shown here is derived from an EMBL/GenBank/DDBJ whole genome shotgun (WGS) entry which is preliminary data.</text>
</comment>
<evidence type="ECO:0000313" key="2">
    <source>
        <dbReference type="EMBL" id="GAA1916006.1"/>
    </source>
</evidence>
<keyword evidence="1" id="KW-1133">Transmembrane helix</keyword>
<feature type="transmembrane region" description="Helical" evidence="1">
    <location>
        <begin position="15"/>
        <end position="32"/>
    </location>
</feature>
<sequence>MHLYRERAEMSPDTIGFALLLLGVLLLLAKIIRVKWRLAQRLFIPSSIIGGGLALILGPDVLGRVASAFGADGFTESGLFTADILEVWGSLPSLLISVVFAALFLGHRLPGFREVSTVAGPQIAFGLTLASGQYVLGILLALLVLGPVFGLPVLSGALIEIGFEGGHGTAAGLGNTFAEFDFAEGQDLALGLATVGLLSGIVIGITLINWAVRTGRTTELHQNATPSVTEQAGLVEKQRRRSAGTLTVHPSSIEPLTLHFGLLAVAVIIGWLLLSALQWVESFTWAGTIELFAHVPLFPMAMIGGIVVQLAIQSFDRHEVVDRQLIERIQGFSLDTLIIAALGTLSLQVIAENLGPFLLLLVTGLLWSVLSLVLLAPRMMPDHWFERGIGDMGQSLGVTATGLILLRIADPELRTPAYPAFGYKQLALEPFFGGGLVTAAAIPLLANFGAGWMLGGMVVLLIGSLAVGLLHFGRRRQPPGEPATVPFEQA</sequence>
<keyword evidence="3" id="KW-1185">Reference proteome</keyword>
<dbReference type="Pfam" id="PF03616">
    <property type="entry name" value="Glt_symporter"/>
    <property type="match status" value="1"/>
</dbReference>
<evidence type="ECO:0000313" key="3">
    <source>
        <dbReference type="Proteomes" id="UP001501303"/>
    </source>
</evidence>
<keyword evidence="1" id="KW-0472">Membrane</keyword>
<feature type="transmembrane region" description="Helical" evidence="1">
    <location>
        <begin position="87"/>
        <end position="106"/>
    </location>
</feature>
<organism evidence="2 3">
    <name type="scientific">Streptomyces sodiiphilus</name>
    <dbReference type="NCBI Taxonomy" id="226217"/>
    <lineage>
        <taxon>Bacteria</taxon>
        <taxon>Bacillati</taxon>
        <taxon>Actinomycetota</taxon>
        <taxon>Actinomycetes</taxon>
        <taxon>Kitasatosporales</taxon>
        <taxon>Streptomycetaceae</taxon>
        <taxon>Streptomyces</taxon>
    </lineage>
</organism>
<feature type="transmembrane region" description="Helical" evidence="1">
    <location>
        <begin position="127"/>
        <end position="149"/>
    </location>
</feature>
<feature type="transmembrane region" description="Helical" evidence="1">
    <location>
        <begin position="452"/>
        <end position="472"/>
    </location>
</feature>
<dbReference type="Proteomes" id="UP001501303">
    <property type="component" value="Unassembled WGS sequence"/>
</dbReference>
<feature type="transmembrane region" description="Helical" evidence="1">
    <location>
        <begin position="260"/>
        <end position="279"/>
    </location>
</feature>